<proteinExistence type="predicted"/>
<accession>A0A164JT45</accession>
<name>A0A164JT45_9CRUS</name>
<keyword evidence="2" id="KW-1185">Reference proteome</keyword>
<reference evidence="1 2" key="1">
    <citation type="submission" date="2016-03" db="EMBL/GenBank/DDBJ databases">
        <title>EvidentialGene: Evidence-directed Construction of Genes on Genomes.</title>
        <authorList>
            <person name="Gilbert D.G."/>
            <person name="Choi J.-H."/>
            <person name="Mockaitis K."/>
            <person name="Colbourne J."/>
            <person name="Pfrender M."/>
        </authorList>
    </citation>
    <scope>NUCLEOTIDE SEQUENCE [LARGE SCALE GENOMIC DNA]</scope>
    <source>
        <strain evidence="1 2">Xinb3</strain>
        <tissue evidence="1">Complete organism</tissue>
    </source>
</reference>
<organism evidence="1 2">
    <name type="scientific">Daphnia magna</name>
    <dbReference type="NCBI Taxonomy" id="35525"/>
    <lineage>
        <taxon>Eukaryota</taxon>
        <taxon>Metazoa</taxon>
        <taxon>Ecdysozoa</taxon>
        <taxon>Arthropoda</taxon>
        <taxon>Crustacea</taxon>
        <taxon>Branchiopoda</taxon>
        <taxon>Diplostraca</taxon>
        <taxon>Cladocera</taxon>
        <taxon>Anomopoda</taxon>
        <taxon>Daphniidae</taxon>
        <taxon>Daphnia</taxon>
    </lineage>
</organism>
<protein>
    <submittedName>
        <fullName evidence="1">Uncharacterized protein</fullName>
    </submittedName>
</protein>
<dbReference type="Proteomes" id="UP000076858">
    <property type="component" value="Unassembled WGS sequence"/>
</dbReference>
<sequence length="43" mass="5124">MQRFLISCLIFKSISIKRIHTNTFSFLSTKTVFIQKIFEVLFP</sequence>
<dbReference type="EMBL" id="LRGB01003902">
    <property type="protein sequence ID" value="KZS02630.1"/>
    <property type="molecule type" value="Genomic_DNA"/>
</dbReference>
<comment type="caution">
    <text evidence="1">The sequence shown here is derived from an EMBL/GenBank/DDBJ whole genome shotgun (WGS) entry which is preliminary data.</text>
</comment>
<gene>
    <name evidence="1" type="ORF">APZ42_000255</name>
</gene>
<evidence type="ECO:0000313" key="1">
    <source>
        <dbReference type="EMBL" id="KZS02630.1"/>
    </source>
</evidence>
<evidence type="ECO:0000313" key="2">
    <source>
        <dbReference type="Proteomes" id="UP000076858"/>
    </source>
</evidence>
<dbReference type="AlphaFoldDB" id="A0A164JT45"/>